<feature type="transmembrane region" description="Helical" evidence="7">
    <location>
        <begin position="32"/>
        <end position="52"/>
    </location>
</feature>
<keyword evidence="6 7" id="KW-0472">Membrane</keyword>
<name>A0A317QDP3_9ACTN</name>
<evidence type="ECO:0000256" key="1">
    <source>
        <dbReference type="ARBA" id="ARBA00004651"/>
    </source>
</evidence>
<proteinExistence type="inferred from homology"/>
<feature type="transmembrane region" description="Helical" evidence="7">
    <location>
        <begin position="64"/>
        <end position="87"/>
    </location>
</feature>
<dbReference type="Pfam" id="PF09335">
    <property type="entry name" value="VTT_dom"/>
    <property type="match status" value="1"/>
</dbReference>
<dbReference type="AlphaFoldDB" id="A0A317QDP3"/>
<dbReference type="InterPro" id="IPR015414">
    <property type="entry name" value="TMEM64"/>
</dbReference>
<keyword evidence="5 7" id="KW-1133">Transmembrane helix</keyword>
<organism evidence="10 11">
    <name type="scientific">Geodermatophilus normandii</name>
    <dbReference type="NCBI Taxonomy" id="1137989"/>
    <lineage>
        <taxon>Bacteria</taxon>
        <taxon>Bacillati</taxon>
        <taxon>Actinomycetota</taxon>
        <taxon>Actinomycetes</taxon>
        <taxon>Geodermatophilales</taxon>
        <taxon>Geodermatophilaceae</taxon>
        <taxon>Geodermatophilus</taxon>
    </lineage>
</organism>
<keyword evidence="3 7" id="KW-1003">Cell membrane</keyword>
<evidence type="ECO:0000256" key="4">
    <source>
        <dbReference type="ARBA" id="ARBA00022692"/>
    </source>
</evidence>
<evidence type="ECO:0000256" key="8">
    <source>
        <dbReference type="SAM" id="MobiDB-lite"/>
    </source>
</evidence>
<feature type="transmembrane region" description="Helical" evidence="7">
    <location>
        <begin position="147"/>
        <end position="168"/>
    </location>
</feature>
<evidence type="ECO:0000259" key="9">
    <source>
        <dbReference type="Pfam" id="PF09335"/>
    </source>
</evidence>
<dbReference type="Proteomes" id="UP000246661">
    <property type="component" value="Unassembled WGS sequence"/>
</dbReference>
<feature type="region of interest" description="Disordered" evidence="8">
    <location>
        <begin position="1"/>
        <end position="26"/>
    </location>
</feature>
<feature type="transmembrane region" description="Helical" evidence="7">
    <location>
        <begin position="94"/>
        <end position="127"/>
    </location>
</feature>
<gene>
    <name evidence="10" type="ORF">JD79_00979</name>
</gene>
<evidence type="ECO:0000313" key="10">
    <source>
        <dbReference type="EMBL" id="PWW21838.1"/>
    </source>
</evidence>
<sequence length="264" mass="25942">MPRGGGVDGGIPSVQTGTTSSARHHGPVRTSWLRAGALLAVLAAGTVVALTVELPDVDAVRRWVAGAGAPGLVLLALATGALLVGPVPRMALCVLLGVVLGFWTGLAVSLAGGMLGALAAFGLSRWLGRETVVRLAGPRLAAVDRAVAGRGFVAVLVGRLLPVVPFSALSHAAGLSAVPLGAYAAGTALGLVPGTVLQVGVGASVPELTAWAARAGSPLMLAVVTAVSVTAAAVVRLRRRGTGAVGACRAGPVHGTSPSVGPEE</sequence>
<evidence type="ECO:0000313" key="11">
    <source>
        <dbReference type="Proteomes" id="UP000246661"/>
    </source>
</evidence>
<dbReference type="InterPro" id="IPR032816">
    <property type="entry name" value="VTT_dom"/>
</dbReference>
<dbReference type="GO" id="GO:0005886">
    <property type="term" value="C:plasma membrane"/>
    <property type="evidence" value="ECO:0007669"/>
    <property type="project" value="UniProtKB-SubCell"/>
</dbReference>
<comment type="subcellular location">
    <subcellularLocation>
        <location evidence="1 7">Cell membrane</location>
        <topology evidence="1 7">Multi-pass membrane protein</topology>
    </subcellularLocation>
</comment>
<keyword evidence="11" id="KW-1185">Reference proteome</keyword>
<comment type="similarity">
    <text evidence="2 7">Belongs to the TVP38/TMEM64 family.</text>
</comment>
<evidence type="ECO:0000256" key="2">
    <source>
        <dbReference type="ARBA" id="ARBA00008640"/>
    </source>
</evidence>
<accession>A0A317QDP3</accession>
<dbReference type="EMBL" id="QGTX01000001">
    <property type="protein sequence ID" value="PWW21838.1"/>
    <property type="molecule type" value="Genomic_DNA"/>
</dbReference>
<reference evidence="11" key="1">
    <citation type="submission" date="2018-05" db="EMBL/GenBank/DDBJ databases">
        <authorList>
            <person name="Klenk H.-P."/>
            <person name="Huntemann M."/>
            <person name="Clum A."/>
            <person name="Pillay M."/>
            <person name="Palaniappan K."/>
            <person name="Varghese N."/>
            <person name="Mikhailova N."/>
            <person name="Stamatis D."/>
            <person name="Reddy T."/>
            <person name="Daum C."/>
            <person name="Shapiro N."/>
            <person name="Ivanova N."/>
            <person name="Kyrpides N."/>
            <person name="Woyke T."/>
        </authorList>
    </citation>
    <scope>NUCLEOTIDE SEQUENCE [LARGE SCALE GENOMIC DNA]</scope>
    <source>
        <strain evidence="11">DSM 45417</strain>
    </source>
</reference>
<evidence type="ECO:0000256" key="6">
    <source>
        <dbReference type="ARBA" id="ARBA00023136"/>
    </source>
</evidence>
<evidence type="ECO:0000256" key="3">
    <source>
        <dbReference type="ARBA" id="ARBA00022475"/>
    </source>
</evidence>
<feature type="domain" description="VTT" evidence="9">
    <location>
        <begin position="87"/>
        <end position="203"/>
    </location>
</feature>
<evidence type="ECO:0000256" key="7">
    <source>
        <dbReference type="RuleBase" id="RU366058"/>
    </source>
</evidence>
<evidence type="ECO:0000256" key="5">
    <source>
        <dbReference type="ARBA" id="ARBA00022989"/>
    </source>
</evidence>
<dbReference type="PANTHER" id="PTHR12677">
    <property type="entry name" value="GOLGI APPARATUS MEMBRANE PROTEIN TVP38-RELATED"/>
    <property type="match status" value="1"/>
</dbReference>
<keyword evidence="4 7" id="KW-0812">Transmembrane</keyword>
<comment type="caution">
    <text evidence="10">The sequence shown here is derived from an EMBL/GenBank/DDBJ whole genome shotgun (WGS) entry which is preliminary data.</text>
</comment>
<feature type="transmembrane region" description="Helical" evidence="7">
    <location>
        <begin position="215"/>
        <end position="235"/>
    </location>
</feature>
<dbReference type="PANTHER" id="PTHR12677:SF59">
    <property type="entry name" value="GOLGI APPARATUS MEMBRANE PROTEIN TVP38-RELATED"/>
    <property type="match status" value="1"/>
</dbReference>
<feature type="transmembrane region" description="Helical" evidence="7">
    <location>
        <begin position="180"/>
        <end position="203"/>
    </location>
</feature>
<protein>
    <recommendedName>
        <fullName evidence="7">TVP38/TMEM64 family membrane protein</fullName>
    </recommendedName>
</protein>